<evidence type="ECO:0000313" key="3">
    <source>
        <dbReference type="Proteomes" id="UP001301869"/>
    </source>
</evidence>
<accession>A0ABY9Z337</accession>
<dbReference type="Gene3D" id="1.10.287.470">
    <property type="entry name" value="Helix hairpin bin"/>
    <property type="match status" value="1"/>
</dbReference>
<evidence type="ECO:0000313" key="2">
    <source>
        <dbReference type="EMBL" id="WNK21263.1"/>
    </source>
</evidence>
<proteinExistence type="inferred from homology"/>
<gene>
    <name evidence="2" type="ORF">P1P91_06205</name>
</gene>
<dbReference type="EMBL" id="CP119391">
    <property type="protein sequence ID" value="WNK21263.1"/>
    <property type="molecule type" value="Genomic_DNA"/>
</dbReference>
<keyword evidence="3" id="KW-1185">Reference proteome</keyword>
<dbReference type="PANTHER" id="PTHR30469">
    <property type="entry name" value="MULTIDRUG RESISTANCE PROTEIN MDTA"/>
    <property type="match status" value="1"/>
</dbReference>
<protein>
    <submittedName>
        <fullName evidence="2">Efflux RND transporter periplasmic adaptor subunit</fullName>
    </submittedName>
</protein>
<comment type="similarity">
    <text evidence="1">Belongs to the membrane fusion protein (MFP) (TC 8.A.1) family.</text>
</comment>
<dbReference type="NCBIfam" id="TIGR01730">
    <property type="entry name" value="RND_mfp"/>
    <property type="match status" value="1"/>
</dbReference>
<dbReference type="InterPro" id="IPR006143">
    <property type="entry name" value="RND_pump_MFP"/>
</dbReference>
<evidence type="ECO:0000256" key="1">
    <source>
        <dbReference type="ARBA" id="ARBA00009477"/>
    </source>
</evidence>
<organism evidence="2 3">
    <name type="scientific">Halomonas piscis</name>
    <dbReference type="NCBI Taxonomy" id="3031727"/>
    <lineage>
        <taxon>Bacteria</taxon>
        <taxon>Pseudomonadati</taxon>
        <taxon>Pseudomonadota</taxon>
        <taxon>Gammaproteobacteria</taxon>
        <taxon>Oceanospirillales</taxon>
        <taxon>Halomonadaceae</taxon>
        <taxon>Halomonas</taxon>
    </lineage>
</organism>
<dbReference type="Gene3D" id="2.40.50.100">
    <property type="match status" value="1"/>
</dbReference>
<dbReference type="RefSeq" id="WP_311885281.1">
    <property type="nucleotide sequence ID" value="NZ_CP119391.1"/>
</dbReference>
<dbReference type="Gene3D" id="2.40.30.170">
    <property type="match status" value="1"/>
</dbReference>
<sequence length="366" mass="39840">MRQPRFSRLPFSYVLASLLLLALALWLVLGDFNAFRSEAPADAASEPAPTRVETRQIKRMEYTPVQVVQGELEAVRDVALRASVEGFVQDKPVKQGERVSQGETLLVLDNDALPERLKEARDNVELARSELAGAEKLRRRELIAKTELLRRRAALSQGIAEVARLEKQQADTRPKAPFAGRLDRVSVDLGELVQPGEEWGRLIADDTLKGIGWVSQQDVGPLEEGQRVTARLLSGHALEGTLTHVASRAEDDTRSFYMEATLANPERQRLAGASAELSVELPPRRVHALSPALLRLNDSGELSVRHLGDDGRVRQTAVELVSADTDRAYVAGLPESTRLITLGAGLVAPGDPVKAVPAGDAAGSDR</sequence>
<reference evidence="2 3" key="1">
    <citation type="submission" date="2023-03" db="EMBL/GenBank/DDBJ databases">
        <title>Halomonas sp. nov., isolated from Korean tranditional fermented seafood 'Jeotgal'.</title>
        <authorList>
            <person name="Kim B."/>
            <person name="Shin N.-R."/>
        </authorList>
    </citation>
    <scope>NUCLEOTIDE SEQUENCE [LARGE SCALE GENOMIC DNA]</scope>
    <source>
        <strain evidence="2 3">SG2L-4</strain>
    </source>
</reference>
<dbReference type="SUPFAM" id="SSF111369">
    <property type="entry name" value="HlyD-like secretion proteins"/>
    <property type="match status" value="1"/>
</dbReference>
<name>A0ABY9Z337_9GAMM</name>
<dbReference type="Proteomes" id="UP001301869">
    <property type="component" value="Chromosome"/>
</dbReference>